<sequence>MTPAYEIEGLTFTYGTVPVISLDRLEIPAGEIVGLVGPNGSGKTTLLHMLAFIEEPGQGDIRFFGQSCTESNRLALRRKVGLLLQNPYLFHSTVLSNLTWGLKIRDVPRHVAAEAALKALALVGLGGFEGRYARALSGGETQRVALARALVLDPEVLLLDEPANHMDKESIERTESIVSTLNREHGKTVILTSHNASTVQNLAHRILYVEQGRVVPASLDNLFSGNLVQDGSVFRTERISVDLPDRMNSGSRLVIDAQQIRLLLDTPEPDLKNVFSGLLSAMTLENGKIKVKVDAEESFQIVLEKSDPLVSNIRLGQRCWFHLTPSSIKVF</sequence>
<dbReference type="InterPro" id="IPR003439">
    <property type="entry name" value="ABC_transporter-like_ATP-bd"/>
</dbReference>
<accession>I4BZS8</accession>
<dbReference type="eggNOG" id="COG3842">
    <property type="taxonomic scope" value="Bacteria"/>
</dbReference>
<dbReference type="InterPro" id="IPR015856">
    <property type="entry name" value="ABC_transpr_CbiO/EcfA_su"/>
</dbReference>
<feature type="domain" description="ABC transporter" evidence="4">
    <location>
        <begin position="5"/>
        <end position="236"/>
    </location>
</feature>
<dbReference type="GO" id="GO:0005524">
    <property type="term" value="F:ATP binding"/>
    <property type="evidence" value="ECO:0007669"/>
    <property type="project" value="UniProtKB-KW"/>
</dbReference>
<evidence type="ECO:0000259" key="4">
    <source>
        <dbReference type="PROSITE" id="PS50893"/>
    </source>
</evidence>
<evidence type="ECO:0000256" key="3">
    <source>
        <dbReference type="ARBA" id="ARBA00022840"/>
    </source>
</evidence>
<reference evidence="6" key="1">
    <citation type="submission" date="2012-06" db="EMBL/GenBank/DDBJ databases">
        <title>Complete sequence of chromosome of Desulfomonile tiedjei DSM 6799.</title>
        <authorList>
            <person name="Lucas S."/>
            <person name="Copeland A."/>
            <person name="Lapidus A."/>
            <person name="Glavina del Rio T."/>
            <person name="Dalin E."/>
            <person name="Tice H."/>
            <person name="Bruce D."/>
            <person name="Goodwin L."/>
            <person name="Pitluck S."/>
            <person name="Peters L."/>
            <person name="Ovchinnikova G."/>
            <person name="Zeytun A."/>
            <person name="Lu M."/>
            <person name="Kyrpides N."/>
            <person name="Mavromatis K."/>
            <person name="Ivanova N."/>
            <person name="Brettin T."/>
            <person name="Detter J.C."/>
            <person name="Han C."/>
            <person name="Larimer F."/>
            <person name="Land M."/>
            <person name="Hauser L."/>
            <person name="Markowitz V."/>
            <person name="Cheng J.-F."/>
            <person name="Hugenholtz P."/>
            <person name="Woyke T."/>
            <person name="Wu D."/>
            <person name="Spring S."/>
            <person name="Schroeder M."/>
            <person name="Brambilla E."/>
            <person name="Klenk H.-P."/>
            <person name="Eisen J.A."/>
        </authorList>
    </citation>
    <scope>NUCLEOTIDE SEQUENCE [LARGE SCALE GENOMIC DNA]</scope>
    <source>
        <strain evidence="6">ATCC 49306 / DSM 6799 / DCB-1</strain>
    </source>
</reference>
<keyword evidence="1" id="KW-0813">Transport</keyword>
<dbReference type="EMBL" id="CP003360">
    <property type="protein sequence ID" value="AFM22819.1"/>
    <property type="molecule type" value="Genomic_DNA"/>
</dbReference>
<dbReference type="InterPro" id="IPR027417">
    <property type="entry name" value="P-loop_NTPase"/>
</dbReference>
<dbReference type="Pfam" id="PF00005">
    <property type="entry name" value="ABC_tran"/>
    <property type="match status" value="1"/>
</dbReference>
<dbReference type="PROSITE" id="PS50893">
    <property type="entry name" value="ABC_TRANSPORTER_2"/>
    <property type="match status" value="1"/>
</dbReference>
<dbReference type="Gene3D" id="3.40.50.300">
    <property type="entry name" value="P-loop containing nucleotide triphosphate hydrolases"/>
    <property type="match status" value="1"/>
</dbReference>
<evidence type="ECO:0000313" key="5">
    <source>
        <dbReference type="EMBL" id="AFM22819.1"/>
    </source>
</evidence>
<dbReference type="InterPro" id="IPR050093">
    <property type="entry name" value="ABC_SmlMolc_Importer"/>
</dbReference>
<dbReference type="SUPFAM" id="SSF52540">
    <property type="entry name" value="P-loop containing nucleoside triphosphate hydrolases"/>
    <property type="match status" value="1"/>
</dbReference>
<dbReference type="InterPro" id="IPR003593">
    <property type="entry name" value="AAA+_ATPase"/>
</dbReference>
<keyword evidence="2" id="KW-0547">Nucleotide-binding</keyword>
<dbReference type="GO" id="GO:0016887">
    <property type="term" value="F:ATP hydrolysis activity"/>
    <property type="evidence" value="ECO:0007669"/>
    <property type="project" value="InterPro"/>
</dbReference>
<dbReference type="Proteomes" id="UP000006055">
    <property type="component" value="Chromosome"/>
</dbReference>
<dbReference type="AlphaFoldDB" id="I4BZS8"/>
<name>I4BZS8_DESTA</name>
<evidence type="ECO:0000313" key="6">
    <source>
        <dbReference type="Proteomes" id="UP000006055"/>
    </source>
</evidence>
<dbReference type="PANTHER" id="PTHR42781">
    <property type="entry name" value="SPERMIDINE/PUTRESCINE IMPORT ATP-BINDING PROTEIN POTA"/>
    <property type="match status" value="1"/>
</dbReference>
<dbReference type="STRING" id="706587.Desti_0070"/>
<proteinExistence type="predicted"/>
<dbReference type="RefSeq" id="WP_014807978.1">
    <property type="nucleotide sequence ID" value="NC_018025.1"/>
</dbReference>
<evidence type="ECO:0000256" key="1">
    <source>
        <dbReference type="ARBA" id="ARBA00022448"/>
    </source>
</evidence>
<evidence type="ECO:0000256" key="2">
    <source>
        <dbReference type="ARBA" id="ARBA00022741"/>
    </source>
</evidence>
<dbReference type="KEGG" id="dti:Desti_0070"/>
<keyword evidence="3" id="KW-0067">ATP-binding</keyword>
<dbReference type="OrthoDB" id="9809450at2"/>
<protein>
    <submittedName>
        <fullName evidence="5">ABC-type spermidine/putrescine transport system, ATPase component</fullName>
    </submittedName>
</protein>
<dbReference type="HOGENOM" id="CLU_000604_1_1_7"/>
<organism evidence="5 6">
    <name type="scientific">Desulfomonile tiedjei (strain ATCC 49306 / DSM 6799 / DCB-1)</name>
    <dbReference type="NCBI Taxonomy" id="706587"/>
    <lineage>
        <taxon>Bacteria</taxon>
        <taxon>Pseudomonadati</taxon>
        <taxon>Thermodesulfobacteriota</taxon>
        <taxon>Desulfomonilia</taxon>
        <taxon>Desulfomonilales</taxon>
        <taxon>Desulfomonilaceae</taxon>
        <taxon>Desulfomonile</taxon>
    </lineage>
</organism>
<dbReference type="CDD" id="cd03225">
    <property type="entry name" value="ABC_cobalt_CbiO_domain1"/>
    <property type="match status" value="1"/>
</dbReference>
<dbReference type="GO" id="GO:0016020">
    <property type="term" value="C:membrane"/>
    <property type="evidence" value="ECO:0007669"/>
    <property type="project" value="InterPro"/>
</dbReference>
<dbReference type="GO" id="GO:0055085">
    <property type="term" value="P:transmembrane transport"/>
    <property type="evidence" value="ECO:0007669"/>
    <property type="project" value="InterPro"/>
</dbReference>
<keyword evidence="6" id="KW-1185">Reference proteome</keyword>
<dbReference type="PANTHER" id="PTHR42781:SF9">
    <property type="entry name" value="AMINO ACID ABC TRANSPORTER, ATP-BINDING PROTEIN-RELATED"/>
    <property type="match status" value="1"/>
</dbReference>
<gene>
    <name evidence="5" type="ordered locus">Desti_0070</name>
</gene>
<dbReference type="SMART" id="SM00382">
    <property type="entry name" value="AAA"/>
    <property type="match status" value="1"/>
</dbReference>